<dbReference type="GO" id="GO:0005886">
    <property type="term" value="C:plasma membrane"/>
    <property type="evidence" value="ECO:0007669"/>
    <property type="project" value="UniProtKB-SubCell"/>
</dbReference>
<keyword evidence="4 6" id="KW-1133">Transmembrane helix</keyword>
<dbReference type="AlphaFoldDB" id="A0A830F4I6"/>
<evidence type="ECO:0000313" key="8">
    <source>
        <dbReference type="EMBL" id="GGL39494.1"/>
    </source>
</evidence>
<evidence type="ECO:0000256" key="6">
    <source>
        <dbReference type="SAM" id="Phobius"/>
    </source>
</evidence>
<dbReference type="InterPro" id="IPR051125">
    <property type="entry name" value="ABC-4/HrtB_transporter"/>
</dbReference>
<dbReference type="Proteomes" id="UP000628840">
    <property type="component" value="Unassembled WGS sequence"/>
</dbReference>
<evidence type="ECO:0000256" key="2">
    <source>
        <dbReference type="ARBA" id="ARBA00022475"/>
    </source>
</evidence>
<dbReference type="Pfam" id="PF02687">
    <property type="entry name" value="FtsX"/>
    <property type="match status" value="1"/>
</dbReference>
<feature type="transmembrane region" description="Helical" evidence="6">
    <location>
        <begin position="244"/>
        <end position="275"/>
    </location>
</feature>
<evidence type="ECO:0000259" key="7">
    <source>
        <dbReference type="Pfam" id="PF02687"/>
    </source>
</evidence>
<protein>
    <recommendedName>
        <fullName evidence="7">ABC3 transporter permease C-terminal domain-containing protein</fullName>
    </recommendedName>
</protein>
<keyword evidence="5 6" id="KW-0472">Membrane</keyword>
<feature type="transmembrane region" description="Helical" evidence="6">
    <location>
        <begin position="197"/>
        <end position="223"/>
    </location>
</feature>
<evidence type="ECO:0000256" key="4">
    <source>
        <dbReference type="ARBA" id="ARBA00022989"/>
    </source>
</evidence>
<sequence length="330" mass="32527">MAIDVGSAQLGAAHPTSERIAGIDGVDAVTPVRTSLVRLQAGSASEYVVLLGVLPQSGVSVAGLSTAHLTPGDPYYANGSYDGEWTGELVLSEGAAGLLNATNGSAVGVAGQANASFTVADVQRASTASGAGQLPVAVVHLAESQAVTGGTASDTADQFVVATDTPAVKDDLAAVYPQSRVVASGGGGLSAIGTSKLALAIAVTAFVVAVVVGTLFVATALGLEVAADRATYATLLAIGLRTRSLAVVVATQAVAVTLLGGVLGLVLGGGGVVAANALARRYLTESAIAAYPPAVVPYGLGTAVAVGLLATPYLVWLVTRTDVLDHLATE</sequence>
<reference evidence="8 9" key="1">
    <citation type="journal article" date="2019" name="Int. J. Syst. Evol. Microbiol.">
        <title>The Global Catalogue of Microorganisms (GCM) 10K type strain sequencing project: providing services to taxonomists for standard genome sequencing and annotation.</title>
        <authorList>
            <consortium name="The Broad Institute Genomics Platform"/>
            <consortium name="The Broad Institute Genome Sequencing Center for Infectious Disease"/>
            <person name="Wu L."/>
            <person name="Ma J."/>
        </authorList>
    </citation>
    <scope>NUCLEOTIDE SEQUENCE [LARGE SCALE GENOMIC DNA]</scope>
    <source>
        <strain evidence="8 9">JCM 19585</strain>
    </source>
</reference>
<evidence type="ECO:0000313" key="9">
    <source>
        <dbReference type="Proteomes" id="UP000628840"/>
    </source>
</evidence>
<accession>A0A830F4I6</accession>
<organism evidence="8 9">
    <name type="scientific">Halarchaeum grantii</name>
    <dbReference type="NCBI Taxonomy" id="1193105"/>
    <lineage>
        <taxon>Archaea</taxon>
        <taxon>Methanobacteriati</taxon>
        <taxon>Methanobacteriota</taxon>
        <taxon>Stenosarchaea group</taxon>
        <taxon>Halobacteria</taxon>
        <taxon>Halobacteriales</taxon>
        <taxon>Halobacteriaceae</taxon>
    </lineage>
</organism>
<evidence type="ECO:0000256" key="3">
    <source>
        <dbReference type="ARBA" id="ARBA00022692"/>
    </source>
</evidence>
<comment type="subcellular location">
    <subcellularLocation>
        <location evidence="1">Cell membrane</location>
        <topology evidence="1">Multi-pass membrane protein</topology>
    </subcellularLocation>
</comment>
<feature type="domain" description="ABC3 transporter permease C-terminal" evidence="7">
    <location>
        <begin position="204"/>
        <end position="321"/>
    </location>
</feature>
<dbReference type="InterPro" id="IPR003838">
    <property type="entry name" value="ABC3_permease_C"/>
</dbReference>
<keyword evidence="9" id="KW-1185">Reference proteome</keyword>
<dbReference type="PANTHER" id="PTHR43738:SF2">
    <property type="entry name" value="ABC TRANSPORTER PERMEASE"/>
    <property type="match status" value="1"/>
</dbReference>
<proteinExistence type="predicted"/>
<evidence type="ECO:0000256" key="5">
    <source>
        <dbReference type="ARBA" id="ARBA00023136"/>
    </source>
</evidence>
<feature type="transmembrane region" description="Helical" evidence="6">
    <location>
        <begin position="295"/>
        <end position="318"/>
    </location>
</feature>
<name>A0A830F4I6_9EURY</name>
<comment type="caution">
    <text evidence="8">The sequence shown here is derived from an EMBL/GenBank/DDBJ whole genome shotgun (WGS) entry which is preliminary data.</text>
</comment>
<gene>
    <name evidence="8" type="ORF">GCM10009037_24100</name>
</gene>
<dbReference type="PANTHER" id="PTHR43738">
    <property type="entry name" value="ABC TRANSPORTER, MEMBRANE PROTEIN"/>
    <property type="match status" value="1"/>
</dbReference>
<keyword evidence="3 6" id="KW-0812">Transmembrane</keyword>
<keyword evidence="2" id="KW-1003">Cell membrane</keyword>
<dbReference type="EMBL" id="BMPF01000003">
    <property type="protein sequence ID" value="GGL39494.1"/>
    <property type="molecule type" value="Genomic_DNA"/>
</dbReference>
<evidence type="ECO:0000256" key="1">
    <source>
        <dbReference type="ARBA" id="ARBA00004651"/>
    </source>
</evidence>